<feature type="non-terminal residue" evidence="3">
    <location>
        <position position="1"/>
    </location>
</feature>
<gene>
    <name evidence="3" type="ORF">PMEA_00029493</name>
</gene>
<dbReference type="Proteomes" id="UP001159428">
    <property type="component" value="Unassembled WGS sequence"/>
</dbReference>
<name>A0AAU9XSU9_9CNID</name>
<sequence>LQAAICVIFLVLFVQGKNENEVSESDVELQGHNLREKRSYWLYSRSSPKLHQTAQHPTKGGLRHRLLIERYLKQLSVLFFSSVKKKKWLLKRVLKEVDCLNNKKCRFYQKKLFGNPTPSPSSSPVMSVTPSSSQVVSSMPVVSPTPSSSSVMVSQTV</sequence>
<evidence type="ECO:0000313" key="3">
    <source>
        <dbReference type="EMBL" id="CAH3156476.1"/>
    </source>
</evidence>
<feature type="chain" id="PRO_5043751221" evidence="2">
    <location>
        <begin position="17"/>
        <end position="157"/>
    </location>
</feature>
<keyword evidence="4" id="KW-1185">Reference proteome</keyword>
<evidence type="ECO:0000313" key="4">
    <source>
        <dbReference type="Proteomes" id="UP001159428"/>
    </source>
</evidence>
<organism evidence="3 4">
    <name type="scientific">Pocillopora meandrina</name>
    <dbReference type="NCBI Taxonomy" id="46732"/>
    <lineage>
        <taxon>Eukaryota</taxon>
        <taxon>Metazoa</taxon>
        <taxon>Cnidaria</taxon>
        <taxon>Anthozoa</taxon>
        <taxon>Hexacorallia</taxon>
        <taxon>Scleractinia</taxon>
        <taxon>Astrocoeniina</taxon>
        <taxon>Pocilloporidae</taxon>
        <taxon>Pocillopora</taxon>
    </lineage>
</organism>
<dbReference type="EMBL" id="CALNXJ010000061">
    <property type="protein sequence ID" value="CAH3156476.1"/>
    <property type="molecule type" value="Genomic_DNA"/>
</dbReference>
<feature type="signal peptide" evidence="2">
    <location>
        <begin position="1"/>
        <end position="16"/>
    </location>
</feature>
<accession>A0AAU9XSU9</accession>
<dbReference type="AlphaFoldDB" id="A0AAU9XSU9"/>
<evidence type="ECO:0000256" key="2">
    <source>
        <dbReference type="SAM" id="SignalP"/>
    </source>
</evidence>
<reference evidence="3 4" key="1">
    <citation type="submission" date="2022-05" db="EMBL/GenBank/DDBJ databases">
        <authorList>
            <consortium name="Genoscope - CEA"/>
            <person name="William W."/>
        </authorList>
    </citation>
    <scope>NUCLEOTIDE SEQUENCE [LARGE SCALE GENOMIC DNA]</scope>
</reference>
<comment type="caution">
    <text evidence="3">The sequence shown here is derived from an EMBL/GenBank/DDBJ whole genome shotgun (WGS) entry which is preliminary data.</text>
</comment>
<protein>
    <submittedName>
        <fullName evidence="3">Uncharacterized protein</fullName>
    </submittedName>
</protein>
<keyword evidence="2" id="KW-0732">Signal</keyword>
<proteinExistence type="predicted"/>
<feature type="region of interest" description="Disordered" evidence="1">
    <location>
        <begin position="136"/>
        <end position="157"/>
    </location>
</feature>
<evidence type="ECO:0000256" key="1">
    <source>
        <dbReference type="SAM" id="MobiDB-lite"/>
    </source>
</evidence>